<accession>A0A9W6GW44</accession>
<evidence type="ECO:0000313" key="1">
    <source>
        <dbReference type="EMBL" id="GLI93955.1"/>
    </source>
</evidence>
<comment type="caution">
    <text evidence="1">The sequence shown here is derived from an EMBL/GenBank/DDBJ whole genome shotgun (WGS) entry which is preliminary data.</text>
</comment>
<organism evidence="1 2">
    <name type="scientific">Methylocystis echinoides</name>
    <dbReference type="NCBI Taxonomy" id="29468"/>
    <lineage>
        <taxon>Bacteria</taxon>
        <taxon>Pseudomonadati</taxon>
        <taxon>Pseudomonadota</taxon>
        <taxon>Alphaproteobacteria</taxon>
        <taxon>Hyphomicrobiales</taxon>
        <taxon>Methylocystaceae</taxon>
        <taxon>Methylocystis</taxon>
    </lineage>
</organism>
<evidence type="ECO:0000313" key="2">
    <source>
        <dbReference type="Proteomes" id="UP001144323"/>
    </source>
</evidence>
<dbReference type="EMBL" id="BSEC01000001">
    <property type="protein sequence ID" value="GLI93955.1"/>
    <property type="molecule type" value="Genomic_DNA"/>
</dbReference>
<sequence>MATRFKKHRKPWAPEHLELLQQMAAEKLPLAYISHKLGRTESAIKAQASSLGLQLKPSGKKRLETSV</sequence>
<dbReference type="AlphaFoldDB" id="A0A9W6GW44"/>
<dbReference type="Proteomes" id="UP001144323">
    <property type="component" value="Unassembled WGS sequence"/>
</dbReference>
<name>A0A9W6GW44_9HYPH</name>
<reference evidence="1" key="1">
    <citation type="journal article" date="2023" name="Int. J. Syst. Evol. Microbiol.">
        <title>Methylocystis iwaonis sp. nov., a type II methane-oxidizing bacterium from surface soil of a rice paddy field in Japan, and emended description of the genus Methylocystis (ex Whittenbury et al. 1970) Bowman et al. 1993.</title>
        <authorList>
            <person name="Kaise H."/>
            <person name="Sawadogo J.B."/>
            <person name="Alam M.S."/>
            <person name="Ueno C."/>
            <person name="Dianou D."/>
            <person name="Shinjo R."/>
            <person name="Asakawa S."/>
        </authorList>
    </citation>
    <scope>NUCLEOTIDE SEQUENCE</scope>
    <source>
        <strain evidence="1">LMG27198</strain>
    </source>
</reference>
<proteinExistence type="predicted"/>
<protein>
    <submittedName>
        <fullName evidence="1">Uncharacterized protein</fullName>
    </submittedName>
</protein>
<dbReference type="RefSeq" id="WP_281803985.1">
    <property type="nucleotide sequence ID" value="NZ_BSEC01000001.1"/>
</dbReference>
<gene>
    <name evidence="1" type="ORF">LMG27198_29470</name>
</gene>
<keyword evidence="2" id="KW-1185">Reference proteome</keyword>